<dbReference type="Proteomes" id="UP000831880">
    <property type="component" value="Chromosome"/>
</dbReference>
<gene>
    <name evidence="1" type="ORF">MUO14_03470</name>
</gene>
<keyword evidence="2" id="KW-1185">Reference proteome</keyword>
<organism evidence="1 2">
    <name type="scientific">Halobacillus shinanisalinarum</name>
    <dbReference type="NCBI Taxonomy" id="2932258"/>
    <lineage>
        <taxon>Bacteria</taxon>
        <taxon>Bacillati</taxon>
        <taxon>Bacillota</taxon>
        <taxon>Bacilli</taxon>
        <taxon>Bacillales</taxon>
        <taxon>Bacillaceae</taxon>
        <taxon>Halobacillus</taxon>
    </lineage>
</organism>
<reference evidence="1 2" key="1">
    <citation type="submission" date="2022-04" db="EMBL/GenBank/DDBJ databases">
        <title>Halobacillus sp. isolated from saltern.</title>
        <authorList>
            <person name="Won M."/>
            <person name="Lee C.-M."/>
            <person name="Woen H.-Y."/>
            <person name="Kwon S.-W."/>
        </authorList>
    </citation>
    <scope>NUCLEOTIDE SEQUENCE [LARGE SCALE GENOMIC DNA]</scope>
    <source>
        <strain evidence="1 2">SSTM10-2</strain>
    </source>
</reference>
<evidence type="ECO:0008006" key="3">
    <source>
        <dbReference type="Google" id="ProtNLM"/>
    </source>
</evidence>
<dbReference type="RefSeq" id="WP_244753651.1">
    <property type="nucleotide sequence ID" value="NZ_CP095074.1"/>
</dbReference>
<dbReference type="EMBL" id="CP095074">
    <property type="protein sequence ID" value="UOQ94042.1"/>
    <property type="molecule type" value="Genomic_DNA"/>
</dbReference>
<proteinExistence type="predicted"/>
<accession>A0ABY4H4Z6</accession>
<evidence type="ECO:0000313" key="2">
    <source>
        <dbReference type="Proteomes" id="UP000831880"/>
    </source>
</evidence>
<protein>
    <recommendedName>
        <fullName evidence="3">DUF3006 family protein</fullName>
    </recommendedName>
</protein>
<sequence length="93" mass="10699">MMLFNSRYEVGVFKSLGDNQELVIEVGQQEYTLTLSDDEMADVEQHLVNQENLLIPFDKKSKQLMLNTDPNYEEEDMEELMNISEGGDAHGQK</sequence>
<name>A0ABY4H4Z6_9BACI</name>
<evidence type="ECO:0000313" key="1">
    <source>
        <dbReference type="EMBL" id="UOQ94042.1"/>
    </source>
</evidence>